<evidence type="ECO:0000313" key="4">
    <source>
        <dbReference type="Proteomes" id="UP000008810"/>
    </source>
</evidence>
<dbReference type="AlphaFoldDB" id="A0A0Q3I9E5"/>
<gene>
    <name evidence="2" type="ORF">BRADI_3g28082v3</name>
</gene>
<dbReference type="InParanoid" id="A0A0Q3I9E5"/>
<reference evidence="2 3" key="1">
    <citation type="journal article" date="2010" name="Nature">
        <title>Genome sequencing and analysis of the model grass Brachypodium distachyon.</title>
        <authorList>
            <consortium name="International Brachypodium Initiative"/>
        </authorList>
    </citation>
    <scope>NUCLEOTIDE SEQUENCE [LARGE SCALE GENOMIC DNA]</scope>
    <source>
        <strain evidence="2 3">Bd21</strain>
    </source>
</reference>
<keyword evidence="1" id="KW-0175">Coiled coil</keyword>
<dbReference type="Proteomes" id="UP000008810">
    <property type="component" value="Chromosome 3"/>
</dbReference>
<evidence type="ECO:0000256" key="1">
    <source>
        <dbReference type="SAM" id="Coils"/>
    </source>
</evidence>
<reference evidence="3" key="3">
    <citation type="submission" date="2018-08" db="UniProtKB">
        <authorList>
            <consortium name="EnsemblPlants"/>
        </authorList>
    </citation>
    <scope>IDENTIFICATION</scope>
    <source>
        <strain evidence="3">cv. Bd21</strain>
    </source>
</reference>
<sequence length="224" mass="25120">MVAAICAATAALCTSLCRAKAAFLSLAFFSIFRGPLPCQIPQFLFQIPSSTSRRVVGAHLRRRRDLSQLQAATCAITLPPPPSSMSGRSGYTDDGGASMMSWLRDDEASYASSQRIPSDLDEYEEESIDQDNKEHMEYLDLEYQYLVNRLQEDEVICFCCEKMAAEKMQLEIDLAGQDVQLEVMDEQVAELKKKIEVLKEELDEKNRLLVISVVIAFISVMVFA</sequence>
<feature type="coiled-coil region" evidence="1">
    <location>
        <begin position="174"/>
        <end position="208"/>
    </location>
</feature>
<dbReference type="EMBL" id="CM000882">
    <property type="protein sequence ID" value="KQJ96979.1"/>
    <property type="molecule type" value="Genomic_DNA"/>
</dbReference>
<evidence type="ECO:0000313" key="2">
    <source>
        <dbReference type="EMBL" id="KQJ96979.1"/>
    </source>
</evidence>
<reference evidence="2" key="2">
    <citation type="submission" date="2017-06" db="EMBL/GenBank/DDBJ databases">
        <title>WGS assembly of Brachypodium distachyon.</title>
        <authorList>
            <consortium name="The International Brachypodium Initiative"/>
            <person name="Lucas S."/>
            <person name="Harmon-Smith M."/>
            <person name="Lail K."/>
            <person name="Tice H."/>
            <person name="Grimwood J."/>
            <person name="Bruce D."/>
            <person name="Barry K."/>
            <person name="Shu S."/>
            <person name="Lindquist E."/>
            <person name="Wang M."/>
            <person name="Pitluck S."/>
            <person name="Vogel J.P."/>
            <person name="Garvin D.F."/>
            <person name="Mockler T.C."/>
            <person name="Schmutz J."/>
            <person name="Rokhsar D."/>
            <person name="Bevan M.W."/>
        </authorList>
    </citation>
    <scope>NUCLEOTIDE SEQUENCE</scope>
    <source>
        <strain evidence="2">Bd21</strain>
    </source>
</reference>
<organism evidence="2">
    <name type="scientific">Brachypodium distachyon</name>
    <name type="common">Purple false brome</name>
    <name type="synonym">Trachynia distachya</name>
    <dbReference type="NCBI Taxonomy" id="15368"/>
    <lineage>
        <taxon>Eukaryota</taxon>
        <taxon>Viridiplantae</taxon>
        <taxon>Streptophyta</taxon>
        <taxon>Embryophyta</taxon>
        <taxon>Tracheophyta</taxon>
        <taxon>Spermatophyta</taxon>
        <taxon>Magnoliopsida</taxon>
        <taxon>Liliopsida</taxon>
        <taxon>Poales</taxon>
        <taxon>Poaceae</taxon>
        <taxon>BOP clade</taxon>
        <taxon>Pooideae</taxon>
        <taxon>Stipodae</taxon>
        <taxon>Brachypodieae</taxon>
        <taxon>Brachypodium</taxon>
    </lineage>
</organism>
<dbReference type="EnsemblPlants" id="KQJ96979">
    <property type="protein sequence ID" value="KQJ96979"/>
    <property type="gene ID" value="BRADI_3g28082v3"/>
</dbReference>
<proteinExistence type="predicted"/>
<evidence type="ECO:0000313" key="3">
    <source>
        <dbReference type="EnsemblPlants" id="KQJ96979"/>
    </source>
</evidence>
<protein>
    <submittedName>
        <fullName evidence="2 3">Uncharacterized protein</fullName>
    </submittedName>
</protein>
<dbReference type="Gramene" id="KQJ96979">
    <property type="protein sequence ID" value="KQJ96979"/>
    <property type="gene ID" value="BRADI_3g28082v3"/>
</dbReference>
<name>A0A0Q3I9E5_BRADI</name>
<accession>A0A0Q3I9E5</accession>
<keyword evidence="4" id="KW-1185">Reference proteome</keyword>